<gene>
    <name evidence="2" type="ORF">SAMN02745150_00595</name>
</gene>
<accession>A0A1I1DQZ8</accession>
<organism evidence="2 3">
    <name type="scientific">Brevinema andersonii</name>
    <dbReference type="NCBI Taxonomy" id="34097"/>
    <lineage>
        <taxon>Bacteria</taxon>
        <taxon>Pseudomonadati</taxon>
        <taxon>Spirochaetota</taxon>
        <taxon>Spirochaetia</taxon>
        <taxon>Brevinematales</taxon>
        <taxon>Brevinemataceae</taxon>
        <taxon>Brevinema</taxon>
    </lineage>
</organism>
<dbReference type="STRING" id="34097.SAMN02745150_00595"/>
<dbReference type="Proteomes" id="UP000240042">
    <property type="component" value="Unassembled WGS sequence"/>
</dbReference>
<proteinExistence type="predicted"/>
<feature type="chain" id="PRO_5015120314" description="PPIC-type PPIASE domain-containing protein" evidence="1">
    <location>
        <begin position="18"/>
        <end position="347"/>
    </location>
</feature>
<evidence type="ECO:0008006" key="4">
    <source>
        <dbReference type="Google" id="ProtNLM"/>
    </source>
</evidence>
<keyword evidence="1" id="KW-0732">Signal</keyword>
<reference evidence="3" key="1">
    <citation type="submission" date="2016-10" db="EMBL/GenBank/DDBJ databases">
        <authorList>
            <person name="Varghese N."/>
            <person name="Submissions S."/>
        </authorList>
    </citation>
    <scope>NUCLEOTIDE SEQUENCE [LARGE SCALE GENOMIC DNA]</scope>
    <source>
        <strain evidence="3">ATCC 43811</strain>
    </source>
</reference>
<feature type="signal peptide" evidence="1">
    <location>
        <begin position="1"/>
        <end position="17"/>
    </location>
</feature>
<sequence length="347" mass="39129">MKKLLLLSIFYVSSGFAQTSIQTIATVGDIAITSYDIQQMRDFQQVTTGKRPSVNSALEQLITMSSLLVLAENSPEYYMDEIEFRKTINNLTNNPSQPGAKQRADLYNKFPDIYGMNVKTDKVKRGMIFGDAYIKAAINTPIPDKEKMNFYKQYKAELKDSPFPKMDLIIFAVEASSKLSLSQLSDIETQMANLATDLNTSSDFNAMRRKYSSLKFTKYSGRTGLFTPDILVQQKQIPEEILGIALQKSIPLGGEVIKIQPNKGIYIPQPIPLQSTGQATYLTFKILEIIAPRTLTYEEAVSKIEEAIRMQRAEVAIENYIRKQIQAGQITLTSTGNEYKSVFQKFK</sequence>
<evidence type="ECO:0000313" key="3">
    <source>
        <dbReference type="Proteomes" id="UP000240042"/>
    </source>
</evidence>
<dbReference type="RefSeq" id="WP_092318467.1">
    <property type="nucleotide sequence ID" value="NZ_FOKY01000002.1"/>
</dbReference>
<keyword evidence="3" id="KW-1185">Reference proteome</keyword>
<evidence type="ECO:0000313" key="2">
    <source>
        <dbReference type="EMBL" id="SFB74983.1"/>
    </source>
</evidence>
<protein>
    <recommendedName>
        <fullName evidence="4">PPIC-type PPIASE domain-containing protein</fullName>
    </recommendedName>
</protein>
<evidence type="ECO:0000256" key="1">
    <source>
        <dbReference type="SAM" id="SignalP"/>
    </source>
</evidence>
<dbReference type="AlphaFoldDB" id="A0A1I1DQZ8"/>
<name>A0A1I1DQZ8_BREAD</name>
<dbReference type="EMBL" id="FOKY01000002">
    <property type="protein sequence ID" value="SFB74983.1"/>
    <property type="molecule type" value="Genomic_DNA"/>
</dbReference>